<sequence length="124" mass="14038">MSLSQRNDFYSISWPEAKPHLIEALDGYDPSAEIEAGLAFCFYIGGAYALVRTECFELVVIAFKGDHKLAEACGFFYDLGKAIKAKTIRLHTKRKGFLKFVRSIGYKFEQAEQRGAEHVLRLVI</sequence>
<dbReference type="EMBL" id="OM867525">
    <property type="protein sequence ID" value="UOL48285.1"/>
    <property type="molecule type" value="Genomic_DNA"/>
</dbReference>
<name>A0AAE9GUI4_9VIRU</name>
<keyword evidence="2" id="KW-1185">Reference proteome</keyword>
<evidence type="ECO:0000313" key="1">
    <source>
        <dbReference type="EMBL" id="UOL48285.1"/>
    </source>
</evidence>
<protein>
    <submittedName>
        <fullName evidence="1">Uncharacterized protein</fullName>
    </submittedName>
</protein>
<evidence type="ECO:0000313" key="2">
    <source>
        <dbReference type="Proteomes" id="UP001240192"/>
    </source>
</evidence>
<proteinExistence type="predicted"/>
<organism evidence="1 2">
    <name type="scientific">Vibrio phage vB_VruC_PG21</name>
    <dbReference type="NCBI Taxonomy" id="2928757"/>
    <lineage>
        <taxon>Viruses</taxon>
        <taxon>Varidnaviria</taxon>
        <taxon>Abadenavirae</taxon>
        <taxon>Produgelaviricota</taxon>
        <taxon>Belvinaviricetes</taxon>
        <taxon>Vinavirales</taxon>
        <taxon>Asemoviridae</taxon>
        <taxon>Rumoivirus</taxon>
        <taxon>Rumoivirus VruC</taxon>
    </lineage>
</organism>
<accession>A0AAE9GUI4</accession>
<reference evidence="1" key="1">
    <citation type="submission" date="2022-02" db="EMBL/GenBank/DDBJ databases">
        <authorList>
            <person name="Guo R."/>
        </authorList>
    </citation>
    <scope>NUCLEOTIDE SEQUENCE</scope>
</reference>
<dbReference type="Proteomes" id="UP001240192">
    <property type="component" value="Segment"/>
</dbReference>